<dbReference type="GO" id="GO:0085020">
    <property type="term" value="P:protein K6-linked ubiquitination"/>
    <property type="evidence" value="ECO:0007669"/>
    <property type="project" value="TreeGrafter"/>
</dbReference>
<name>A0AAD8BBE5_BIOPF</name>
<protein>
    <submittedName>
        <fullName evidence="4">Ankyrin repeat and KH domain-containing protein 1</fullName>
    </submittedName>
</protein>
<dbReference type="InterPro" id="IPR036770">
    <property type="entry name" value="Ankyrin_rpt-contain_sf"/>
</dbReference>
<dbReference type="Proteomes" id="UP001233172">
    <property type="component" value="Unassembled WGS sequence"/>
</dbReference>
<gene>
    <name evidence="4" type="ORF">Bpfe_019043</name>
</gene>
<evidence type="ECO:0000313" key="4">
    <source>
        <dbReference type="EMBL" id="KAK0051464.1"/>
    </source>
</evidence>
<sequence length="107" mass="11881">MVQLLLQHGANVNAKDDVGNTPLTLASELFEDKYKSIKLLVDGGSQVNHRDCDGMSPLWFAAKNSNLISLKLLIAEKVLENDAWENESALSLVLNRWLTTDLTQRTA</sequence>
<feature type="repeat" description="ANK" evidence="3">
    <location>
        <begin position="18"/>
        <end position="52"/>
    </location>
</feature>
<keyword evidence="5" id="KW-1185">Reference proteome</keyword>
<dbReference type="InterPro" id="IPR002110">
    <property type="entry name" value="Ankyrin_rpt"/>
</dbReference>
<dbReference type="PANTHER" id="PTHR24171">
    <property type="entry name" value="ANKYRIN REPEAT DOMAIN-CONTAINING PROTEIN 39-RELATED"/>
    <property type="match status" value="1"/>
</dbReference>
<evidence type="ECO:0000256" key="2">
    <source>
        <dbReference type="ARBA" id="ARBA00023043"/>
    </source>
</evidence>
<keyword evidence="1" id="KW-0677">Repeat</keyword>
<reference evidence="4" key="1">
    <citation type="journal article" date="2023" name="PLoS Negl. Trop. Dis.">
        <title>A genome sequence for Biomphalaria pfeifferi, the major vector snail for the human-infecting parasite Schistosoma mansoni.</title>
        <authorList>
            <person name="Bu L."/>
            <person name="Lu L."/>
            <person name="Laidemitt M.R."/>
            <person name="Zhang S.M."/>
            <person name="Mutuku M."/>
            <person name="Mkoji G."/>
            <person name="Steinauer M."/>
            <person name="Loker E.S."/>
        </authorList>
    </citation>
    <scope>NUCLEOTIDE SEQUENCE</scope>
    <source>
        <strain evidence="4">KasaAsao</strain>
    </source>
</reference>
<dbReference type="AlphaFoldDB" id="A0AAD8BBE5"/>
<reference evidence="4" key="2">
    <citation type="submission" date="2023-04" db="EMBL/GenBank/DDBJ databases">
        <authorList>
            <person name="Bu L."/>
            <person name="Lu L."/>
            <person name="Laidemitt M.R."/>
            <person name="Zhang S.M."/>
            <person name="Mutuku M."/>
            <person name="Mkoji G."/>
            <person name="Steinauer M."/>
            <person name="Loker E.S."/>
        </authorList>
    </citation>
    <scope>NUCLEOTIDE SEQUENCE</scope>
    <source>
        <strain evidence="4">KasaAsao</strain>
        <tissue evidence="4">Whole Snail</tissue>
    </source>
</reference>
<dbReference type="PROSITE" id="PS50088">
    <property type="entry name" value="ANK_REPEAT"/>
    <property type="match status" value="2"/>
</dbReference>
<dbReference type="PANTHER" id="PTHR24171:SF8">
    <property type="entry name" value="BRCA1-ASSOCIATED RING DOMAIN PROTEIN 1"/>
    <property type="match status" value="1"/>
</dbReference>
<dbReference type="SUPFAM" id="SSF48403">
    <property type="entry name" value="Ankyrin repeat"/>
    <property type="match status" value="1"/>
</dbReference>
<dbReference type="GO" id="GO:0031436">
    <property type="term" value="C:BRCA1-BARD1 complex"/>
    <property type="evidence" value="ECO:0007669"/>
    <property type="project" value="TreeGrafter"/>
</dbReference>
<dbReference type="GO" id="GO:0070531">
    <property type="term" value="C:BRCA1-A complex"/>
    <property type="evidence" value="ECO:0007669"/>
    <property type="project" value="TreeGrafter"/>
</dbReference>
<dbReference type="Pfam" id="PF00023">
    <property type="entry name" value="Ank"/>
    <property type="match status" value="2"/>
</dbReference>
<dbReference type="Gene3D" id="1.25.40.20">
    <property type="entry name" value="Ankyrin repeat-containing domain"/>
    <property type="match status" value="1"/>
</dbReference>
<accession>A0AAD8BBE5</accession>
<dbReference type="EMBL" id="JASAOG010000103">
    <property type="protein sequence ID" value="KAK0051464.1"/>
    <property type="molecule type" value="Genomic_DNA"/>
</dbReference>
<comment type="caution">
    <text evidence="4">The sequence shown here is derived from an EMBL/GenBank/DDBJ whole genome shotgun (WGS) entry which is preliminary data.</text>
</comment>
<feature type="repeat" description="ANK" evidence="3">
    <location>
        <begin position="1"/>
        <end position="17"/>
    </location>
</feature>
<evidence type="ECO:0000256" key="1">
    <source>
        <dbReference type="ARBA" id="ARBA00022737"/>
    </source>
</evidence>
<proteinExistence type="predicted"/>
<evidence type="ECO:0000256" key="3">
    <source>
        <dbReference type="PROSITE-ProRule" id="PRU00023"/>
    </source>
</evidence>
<dbReference type="GO" id="GO:0004842">
    <property type="term" value="F:ubiquitin-protein transferase activity"/>
    <property type="evidence" value="ECO:0007669"/>
    <property type="project" value="TreeGrafter"/>
</dbReference>
<evidence type="ECO:0000313" key="5">
    <source>
        <dbReference type="Proteomes" id="UP001233172"/>
    </source>
</evidence>
<keyword evidence="2 3" id="KW-0040">ANK repeat</keyword>
<organism evidence="4 5">
    <name type="scientific">Biomphalaria pfeifferi</name>
    <name type="common">Bloodfluke planorb</name>
    <name type="synonym">Freshwater snail</name>
    <dbReference type="NCBI Taxonomy" id="112525"/>
    <lineage>
        <taxon>Eukaryota</taxon>
        <taxon>Metazoa</taxon>
        <taxon>Spiralia</taxon>
        <taxon>Lophotrochozoa</taxon>
        <taxon>Mollusca</taxon>
        <taxon>Gastropoda</taxon>
        <taxon>Heterobranchia</taxon>
        <taxon>Euthyneura</taxon>
        <taxon>Panpulmonata</taxon>
        <taxon>Hygrophila</taxon>
        <taxon>Lymnaeoidea</taxon>
        <taxon>Planorbidae</taxon>
        <taxon>Biomphalaria</taxon>
    </lineage>
</organism>